<dbReference type="Proteomes" id="UP000298433">
    <property type="component" value="Unassembled WGS sequence"/>
</dbReference>
<dbReference type="RefSeq" id="WP_134371300.1">
    <property type="nucleotide sequence ID" value="NZ_SOGN01000071.1"/>
</dbReference>
<proteinExistence type="predicted"/>
<feature type="region of interest" description="Disordered" evidence="5">
    <location>
        <begin position="1"/>
        <end position="20"/>
    </location>
</feature>
<evidence type="ECO:0000256" key="1">
    <source>
        <dbReference type="ARBA" id="ARBA00004613"/>
    </source>
</evidence>
<reference evidence="7 8" key="1">
    <citation type="submission" date="2019-03" db="EMBL/GenBank/DDBJ databases">
        <title>Genomics of glacier-inhabiting Cryobacterium strains.</title>
        <authorList>
            <person name="Liu Q."/>
            <person name="Xin Y.-H."/>
        </authorList>
    </citation>
    <scope>NUCLEOTIDE SEQUENCE [LARGE SCALE GENOMIC DNA]</scope>
    <source>
        <strain evidence="7 8">TMT2-48-2</strain>
    </source>
</reference>
<name>A0A4R8XJ42_9MICO</name>
<dbReference type="PANTHER" id="PTHR37467">
    <property type="entry name" value="EXPORTED CALCIUM-BINDING GLYCOPROTEIN-RELATED"/>
    <property type="match status" value="1"/>
</dbReference>
<organism evidence="7 8">
    <name type="scientific">Cryobacterium cheniae</name>
    <dbReference type="NCBI Taxonomy" id="1259262"/>
    <lineage>
        <taxon>Bacteria</taxon>
        <taxon>Bacillati</taxon>
        <taxon>Actinomycetota</taxon>
        <taxon>Actinomycetes</taxon>
        <taxon>Micrococcales</taxon>
        <taxon>Microbacteriaceae</taxon>
        <taxon>Cryobacterium</taxon>
    </lineage>
</organism>
<dbReference type="InterPro" id="IPR028974">
    <property type="entry name" value="TSP_type-3_rpt"/>
</dbReference>
<evidence type="ECO:0000256" key="6">
    <source>
        <dbReference type="SAM" id="Phobius"/>
    </source>
</evidence>
<dbReference type="CDD" id="cd20742">
    <property type="entry name" value="FIX_vWA-like"/>
    <property type="match status" value="1"/>
</dbReference>
<dbReference type="Gene3D" id="4.10.1080.10">
    <property type="entry name" value="TSP type-3 repeat"/>
    <property type="match status" value="1"/>
</dbReference>
<dbReference type="OrthoDB" id="4428070at2"/>
<feature type="region of interest" description="Disordered" evidence="5">
    <location>
        <begin position="86"/>
        <end position="236"/>
    </location>
</feature>
<protein>
    <submittedName>
        <fullName evidence="7">Uncharacterized protein</fullName>
    </submittedName>
</protein>
<keyword evidence="8" id="KW-1185">Reference proteome</keyword>
<feature type="transmembrane region" description="Helical" evidence="6">
    <location>
        <begin position="29"/>
        <end position="48"/>
    </location>
</feature>
<dbReference type="AlphaFoldDB" id="A0A4R8XJ42"/>
<keyword evidence="3" id="KW-0732">Signal</keyword>
<gene>
    <name evidence="7" type="ORF">E3T23_14815</name>
</gene>
<dbReference type="PANTHER" id="PTHR37467:SF1">
    <property type="entry name" value="EXPORTED CALCIUM-BINDING GLYCOPROTEIN"/>
    <property type="match status" value="1"/>
</dbReference>
<keyword evidence="6" id="KW-0812">Transmembrane</keyword>
<accession>A0A4R8XJ42</accession>
<dbReference type="InterPro" id="IPR053180">
    <property type="entry name" value="Ca-binding_acidic-repeat"/>
</dbReference>
<evidence type="ECO:0000256" key="2">
    <source>
        <dbReference type="ARBA" id="ARBA00022525"/>
    </source>
</evidence>
<evidence type="ECO:0000256" key="5">
    <source>
        <dbReference type="SAM" id="MobiDB-lite"/>
    </source>
</evidence>
<keyword evidence="2" id="KW-0964">Secreted</keyword>
<feature type="compositionally biased region" description="Acidic residues" evidence="5">
    <location>
        <begin position="147"/>
        <end position="161"/>
    </location>
</feature>
<feature type="compositionally biased region" description="Basic and acidic residues" evidence="5">
    <location>
        <begin position="1"/>
        <end position="18"/>
    </location>
</feature>
<dbReference type="Pfam" id="PF18884">
    <property type="entry name" value="TSP3_bac"/>
    <property type="match status" value="3"/>
</dbReference>
<feature type="compositionally biased region" description="Acidic residues" evidence="5">
    <location>
        <begin position="86"/>
        <end position="95"/>
    </location>
</feature>
<dbReference type="GO" id="GO:0005509">
    <property type="term" value="F:calcium ion binding"/>
    <property type="evidence" value="ECO:0007669"/>
    <property type="project" value="InterPro"/>
</dbReference>
<comment type="caution">
    <text evidence="7">The sequence shown here is derived from an EMBL/GenBank/DDBJ whole genome shotgun (WGS) entry which is preliminary data.</text>
</comment>
<evidence type="ECO:0000313" key="7">
    <source>
        <dbReference type="EMBL" id="TFC75816.1"/>
    </source>
</evidence>
<evidence type="ECO:0000256" key="4">
    <source>
        <dbReference type="ARBA" id="ARBA00022837"/>
    </source>
</evidence>
<evidence type="ECO:0000313" key="8">
    <source>
        <dbReference type="Proteomes" id="UP000298433"/>
    </source>
</evidence>
<dbReference type="InterPro" id="IPR059100">
    <property type="entry name" value="TSP3_bac"/>
</dbReference>
<comment type="subcellular location">
    <subcellularLocation>
        <location evidence="1">Secreted</location>
    </subcellularLocation>
</comment>
<keyword evidence="6" id="KW-0472">Membrane</keyword>
<keyword evidence="6" id="KW-1133">Transmembrane helix</keyword>
<evidence type="ECO:0000256" key="3">
    <source>
        <dbReference type="ARBA" id="ARBA00022729"/>
    </source>
</evidence>
<dbReference type="SUPFAM" id="SSF103647">
    <property type="entry name" value="TSP type-3 repeat"/>
    <property type="match status" value="1"/>
</dbReference>
<sequence length="552" mass="58188">MSKPDVPDKRDVASREPVTKAARSRRWSLGALAGALVVVLIVIGLGYVTGQADSDHDGLTNRVEVFGWGTLGGSTFTTNPLAADTDGDGLTDGDEAGQVVSDPDESTIYAGISNPTKVDSDDDDLHDKHETSGWLSTRGAVYRTDPMDPDTDDDGLTDGDEAGPAIYDPGKGIEFGAFSSPLIPDTDEDGLSDTAEADLSLDAFDHDSDGDELEDGREVEHLGTAPDVADTDGDGFDDGYEVENQESQGLDPLWFDAKVEPSTYARDFAQGAVYGEIRPGDSLAWFAGNLASGSASFIPGVGWVVGGAADLRDAVGSSIHADWVGAGFSVVGLVPAAGDAVAIPAKASKFVLRHPELAPAVGAAIVALKWVPDHVKVATLTQTTKSWPDLQASGFSDKSLLRLQGGRVSPESLAEAMKRPGHVKAGGRARFFATPKEAEAYLASTHGVKDGGEYTQVGHSTKDCIEVCNAVVRRFDVVAKEVAHESKLGRVNLSPSIERQIRSDAYLVQKGDIKGAHWDFFASSVSNTMGPSEPVLDLLDELGIPYTIHVPA</sequence>
<dbReference type="EMBL" id="SOGN01000071">
    <property type="protein sequence ID" value="TFC75816.1"/>
    <property type="molecule type" value="Genomic_DNA"/>
</dbReference>
<keyword evidence="4" id="KW-0106">Calcium</keyword>